<name>A0A5B7GGH9_PORTR</name>
<dbReference type="AlphaFoldDB" id="A0A5B7GGH9"/>
<protein>
    <submittedName>
        <fullName evidence="1">Uncharacterized protein</fullName>
    </submittedName>
</protein>
<accession>A0A5B7GGH9</accession>
<organism evidence="1 2">
    <name type="scientific">Portunus trituberculatus</name>
    <name type="common">Swimming crab</name>
    <name type="synonym">Neptunus trituberculatus</name>
    <dbReference type="NCBI Taxonomy" id="210409"/>
    <lineage>
        <taxon>Eukaryota</taxon>
        <taxon>Metazoa</taxon>
        <taxon>Ecdysozoa</taxon>
        <taxon>Arthropoda</taxon>
        <taxon>Crustacea</taxon>
        <taxon>Multicrustacea</taxon>
        <taxon>Malacostraca</taxon>
        <taxon>Eumalacostraca</taxon>
        <taxon>Eucarida</taxon>
        <taxon>Decapoda</taxon>
        <taxon>Pleocyemata</taxon>
        <taxon>Brachyura</taxon>
        <taxon>Eubrachyura</taxon>
        <taxon>Portunoidea</taxon>
        <taxon>Portunidae</taxon>
        <taxon>Portuninae</taxon>
        <taxon>Portunus</taxon>
    </lineage>
</organism>
<gene>
    <name evidence="1" type="ORF">E2C01_049606</name>
</gene>
<keyword evidence="2" id="KW-1185">Reference proteome</keyword>
<evidence type="ECO:0000313" key="1">
    <source>
        <dbReference type="EMBL" id="MPC55664.1"/>
    </source>
</evidence>
<reference evidence="1 2" key="1">
    <citation type="submission" date="2019-05" db="EMBL/GenBank/DDBJ databases">
        <title>Another draft genome of Portunus trituberculatus and its Hox gene families provides insights of decapod evolution.</title>
        <authorList>
            <person name="Jeong J.-H."/>
            <person name="Song I."/>
            <person name="Kim S."/>
            <person name="Choi T."/>
            <person name="Kim D."/>
            <person name="Ryu S."/>
            <person name="Kim W."/>
        </authorList>
    </citation>
    <scope>NUCLEOTIDE SEQUENCE [LARGE SCALE GENOMIC DNA]</scope>
    <source>
        <tissue evidence="1">Muscle</tissue>
    </source>
</reference>
<sequence length="85" mass="9581">MIRKVKALWGTTRYESIRTQLSVDGETGRQNTQSSRDETECVARVSLLEPLLGVSWRMFGASHTGQGFRPRDQHVRGYISGSLAR</sequence>
<dbReference type="Proteomes" id="UP000324222">
    <property type="component" value="Unassembled WGS sequence"/>
</dbReference>
<dbReference type="EMBL" id="VSRR010013351">
    <property type="protein sequence ID" value="MPC55664.1"/>
    <property type="molecule type" value="Genomic_DNA"/>
</dbReference>
<comment type="caution">
    <text evidence="1">The sequence shown here is derived from an EMBL/GenBank/DDBJ whole genome shotgun (WGS) entry which is preliminary data.</text>
</comment>
<proteinExistence type="predicted"/>
<evidence type="ECO:0000313" key="2">
    <source>
        <dbReference type="Proteomes" id="UP000324222"/>
    </source>
</evidence>